<organism evidence="1">
    <name type="scientific">marine sediment metagenome</name>
    <dbReference type="NCBI Taxonomy" id="412755"/>
    <lineage>
        <taxon>unclassified sequences</taxon>
        <taxon>metagenomes</taxon>
        <taxon>ecological metagenomes</taxon>
    </lineage>
</organism>
<name>A0A0F9YJS8_9ZZZZ</name>
<accession>A0A0F9YJS8</accession>
<evidence type="ECO:0008006" key="2">
    <source>
        <dbReference type="Google" id="ProtNLM"/>
    </source>
</evidence>
<reference evidence="1" key="1">
    <citation type="journal article" date="2015" name="Nature">
        <title>Complex archaea that bridge the gap between prokaryotes and eukaryotes.</title>
        <authorList>
            <person name="Spang A."/>
            <person name="Saw J.H."/>
            <person name="Jorgensen S.L."/>
            <person name="Zaremba-Niedzwiedzka K."/>
            <person name="Martijn J."/>
            <person name="Lind A.E."/>
            <person name="van Eijk R."/>
            <person name="Schleper C."/>
            <person name="Guy L."/>
            <person name="Ettema T.J."/>
        </authorList>
    </citation>
    <scope>NUCLEOTIDE SEQUENCE</scope>
</reference>
<dbReference type="Pfam" id="PF08309">
    <property type="entry name" value="LVIVD"/>
    <property type="match status" value="2"/>
</dbReference>
<dbReference type="AlphaFoldDB" id="A0A0F9YJS8"/>
<dbReference type="PROSITE" id="PS51257">
    <property type="entry name" value="PROKAR_LIPOPROTEIN"/>
    <property type="match status" value="1"/>
</dbReference>
<protein>
    <recommendedName>
        <fullName evidence="2">LVIVD repeat-containing protein</fullName>
    </recommendedName>
</protein>
<comment type="caution">
    <text evidence="1">The sequence shown here is derived from an EMBL/GenBank/DDBJ whole genome shotgun (WGS) entry which is preliminary data.</text>
</comment>
<sequence length="422" mass="47213">MRNLVFVLCSFALTVLVSCDNDGPYEDYQVARPILQDAISFKAEAVDVMEPIPIESSGKIYAYRDYIFVNDVNKGFHVINNQNPSSPERIAFIKLEGNFDISIKDDKLYADSYGDLVIFDISDIKNISIGSRIVNAIYNNDVWLSTIEFPQADFYDYGDIDYDKDIVTGWEVRTERRLVSEYEAQFNCDACLNSDVSENFSESPQPSVGQGGSLARFKIIGDYLYVVDYSKINIFDITDVEDVKILDDVQVAWDIETIYSQGNILFIGGSQGIYIYGIENPEKPEFISEFRHGTACDPVVVDGNYAYVTLKGGGFCGNAESGLYVIDIANLENPELKVIYPMDGPNGLGIKEDTLFICDGESGLKVYDKSDAPNITLINTFEDIIAYDVIPLSSSLLMIGDGLLYQYEYIDNDISLLSTFQL</sequence>
<dbReference type="InterPro" id="IPR013211">
    <property type="entry name" value="LVIVD"/>
</dbReference>
<dbReference type="SUPFAM" id="SSF63825">
    <property type="entry name" value="YWTD domain"/>
    <property type="match status" value="1"/>
</dbReference>
<dbReference type="EMBL" id="LAZR01000021">
    <property type="protein sequence ID" value="KKO04769.1"/>
    <property type="molecule type" value="Genomic_DNA"/>
</dbReference>
<gene>
    <name evidence="1" type="ORF">LCGC14_0080800</name>
</gene>
<evidence type="ECO:0000313" key="1">
    <source>
        <dbReference type="EMBL" id="KKO04769.1"/>
    </source>
</evidence>
<proteinExistence type="predicted"/>